<dbReference type="Proteomes" id="UP001431783">
    <property type="component" value="Unassembled WGS sequence"/>
</dbReference>
<dbReference type="EMBL" id="JARQZJ010000035">
    <property type="protein sequence ID" value="KAK9875979.1"/>
    <property type="molecule type" value="Genomic_DNA"/>
</dbReference>
<name>A0AAW1U5P2_9CUCU</name>
<comment type="caution">
    <text evidence="2">The sequence shown here is derived from an EMBL/GenBank/DDBJ whole genome shotgun (WGS) entry which is preliminary data.</text>
</comment>
<evidence type="ECO:0000313" key="2">
    <source>
        <dbReference type="EMBL" id="KAK9875979.1"/>
    </source>
</evidence>
<evidence type="ECO:0000313" key="3">
    <source>
        <dbReference type="Proteomes" id="UP001431783"/>
    </source>
</evidence>
<dbReference type="AlphaFoldDB" id="A0AAW1U5P2"/>
<dbReference type="GO" id="GO:0016020">
    <property type="term" value="C:membrane"/>
    <property type="evidence" value="ECO:0007669"/>
    <property type="project" value="TreeGrafter"/>
</dbReference>
<proteinExistence type="predicted"/>
<dbReference type="SUPFAM" id="SSF46938">
    <property type="entry name" value="CRAL/TRIO N-terminal domain"/>
    <property type="match status" value="1"/>
</dbReference>
<protein>
    <recommendedName>
        <fullName evidence="1">CRAL-TRIO domain-containing protein</fullName>
    </recommendedName>
</protein>
<dbReference type="InterPro" id="IPR001251">
    <property type="entry name" value="CRAL-TRIO_dom"/>
</dbReference>
<keyword evidence="3" id="KW-1185">Reference proteome</keyword>
<dbReference type="Gene3D" id="3.40.525.10">
    <property type="entry name" value="CRAL-TRIO lipid binding domain"/>
    <property type="match status" value="2"/>
</dbReference>
<dbReference type="InterPro" id="IPR036273">
    <property type="entry name" value="CRAL/TRIO_N_dom_sf"/>
</dbReference>
<feature type="domain" description="CRAL-TRIO" evidence="1">
    <location>
        <begin position="445"/>
        <end position="542"/>
    </location>
</feature>
<dbReference type="Pfam" id="PF00650">
    <property type="entry name" value="CRAL_TRIO"/>
    <property type="match status" value="2"/>
</dbReference>
<dbReference type="SUPFAM" id="SSF52087">
    <property type="entry name" value="CRAL/TRIO domain"/>
    <property type="match status" value="2"/>
</dbReference>
<dbReference type="CDD" id="cd00170">
    <property type="entry name" value="SEC14"/>
    <property type="match status" value="2"/>
</dbReference>
<accession>A0AAW1U5P2</accession>
<sequence>MLCLRIKKNSYIYLTGRMSVLKYEFTIEEVVGEKKITLDDVEQLRIWNSTVDLPTIPPELLAIFIIACERDLEKSKKAILAYSTCKKESDLFGDRNIDNADLRLGLNTVYNLIMPVRTDDDCVVYLIKLNDTNYQNFDLDTMAKLFFMTLESCTKTTPTPPTGVKIIADFKGLGFMHITRFKLKTLRRMVHFLQEALPIHMKALHLINFGYIAEKVVFLAKPFIKLQLFEVMHFHPSATDMDIFSEKFIPKKCLPKEYGGFLPSFQELKEETIGRLRQLQKYFEDEEKLWRDGNDKDDKEATIEMSLPKYQFKLSDAIKEEKVSKTEVQRLKKWMPTVNLPNVSNEMIASFIIACERDLESAKKTMLTYFRIKRSTPEFFENRDIGRNDLRNIMNIIQFGSMPVRTDDDCVVHLSRIVDSRYSNFQVDPASKIYLMLNDITLNSGTPPRGVILMTDMKGLGLMHLSRLKLKSLRTLTEFVQGGMPLNVKEIHLMNASYVTEKFIFMLKPFIRPEVFGKINIHRSNINMADFHEKYIPKNVYP</sequence>
<reference evidence="2 3" key="1">
    <citation type="submission" date="2023-03" db="EMBL/GenBank/DDBJ databases">
        <title>Genome insight into feeding habits of ladybird beetles.</title>
        <authorList>
            <person name="Li H.-S."/>
            <person name="Huang Y.-H."/>
            <person name="Pang H."/>
        </authorList>
    </citation>
    <scope>NUCLEOTIDE SEQUENCE [LARGE SCALE GENOMIC DNA]</scope>
    <source>
        <strain evidence="2">SYSU_2023b</strain>
        <tissue evidence="2">Whole body</tissue>
    </source>
</reference>
<feature type="domain" description="CRAL-TRIO" evidence="1">
    <location>
        <begin position="123"/>
        <end position="266"/>
    </location>
</feature>
<organism evidence="2 3">
    <name type="scientific">Henosepilachna vigintioctopunctata</name>
    <dbReference type="NCBI Taxonomy" id="420089"/>
    <lineage>
        <taxon>Eukaryota</taxon>
        <taxon>Metazoa</taxon>
        <taxon>Ecdysozoa</taxon>
        <taxon>Arthropoda</taxon>
        <taxon>Hexapoda</taxon>
        <taxon>Insecta</taxon>
        <taxon>Pterygota</taxon>
        <taxon>Neoptera</taxon>
        <taxon>Endopterygota</taxon>
        <taxon>Coleoptera</taxon>
        <taxon>Polyphaga</taxon>
        <taxon>Cucujiformia</taxon>
        <taxon>Coccinelloidea</taxon>
        <taxon>Coccinellidae</taxon>
        <taxon>Epilachninae</taxon>
        <taxon>Epilachnini</taxon>
        <taxon>Henosepilachna</taxon>
    </lineage>
</organism>
<gene>
    <name evidence="2" type="ORF">WA026_011080</name>
</gene>
<dbReference type="SMART" id="SM00516">
    <property type="entry name" value="SEC14"/>
    <property type="match status" value="1"/>
</dbReference>
<dbReference type="InterPro" id="IPR036865">
    <property type="entry name" value="CRAL-TRIO_dom_sf"/>
</dbReference>
<evidence type="ECO:0000259" key="1">
    <source>
        <dbReference type="PROSITE" id="PS50191"/>
    </source>
</evidence>
<dbReference type="PANTHER" id="PTHR10174">
    <property type="entry name" value="ALPHA-TOCOPHEROL TRANSFER PROTEIN-RELATED"/>
    <property type="match status" value="1"/>
</dbReference>
<dbReference type="GO" id="GO:1902936">
    <property type="term" value="F:phosphatidylinositol bisphosphate binding"/>
    <property type="evidence" value="ECO:0007669"/>
    <property type="project" value="TreeGrafter"/>
</dbReference>
<dbReference type="PROSITE" id="PS50191">
    <property type="entry name" value="CRAL_TRIO"/>
    <property type="match status" value="2"/>
</dbReference>
<dbReference type="PANTHER" id="PTHR10174:SF213">
    <property type="entry name" value="CRAL-TRIO DOMAIN-CONTAINING PROTEIN"/>
    <property type="match status" value="1"/>
</dbReference>